<dbReference type="EMBL" id="NAJM01000009">
    <property type="protein sequence ID" value="RVX73206.1"/>
    <property type="molecule type" value="Genomic_DNA"/>
</dbReference>
<protein>
    <recommendedName>
        <fullName evidence="5">Xylanolytic transcriptional activator regulatory domain-containing protein</fullName>
    </recommendedName>
</protein>
<dbReference type="GO" id="GO:0000978">
    <property type="term" value="F:RNA polymerase II cis-regulatory region sequence-specific DNA binding"/>
    <property type="evidence" value="ECO:0007669"/>
    <property type="project" value="TreeGrafter"/>
</dbReference>
<dbReference type="Pfam" id="PF04082">
    <property type="entry name" value="Fungal_trans"/>
    <property type="match status" value="1"/>
</dbReference>
<dbReference type="PANTHER" id="PTHR47424:SF5">
    <property type="entry name" value="ZN(II)2CYS6 TRANSCRIPTION FACTOR (EUROFUNG)"/>
    <property type="match status" value="1"/>
</dbReference>
<evidence type="ECO:0000313" key="6">
    <source>
        <dbReference type="EMBL" id="RVX73206.1"/>
    </source>
</evidence>
<dbReference type="GO" id="GO:0005634">
    <property type="term" value="C:nucleus"/>
    <property type="evidence" value="ECO:0007669"/>
    <property type="project" value="TreeGrafter"/>
</dbReference>
<dbReference type="InterPro" id="IPR051127">
    <property type="entry name" value="Fungal_SecMet_Regulators"/>
</dbReference>
<evidence type="ECO:0000259" key="5">
    <source>
        <dbReference type="SMART" id="SM00906"/>
    </source>
</evidence>
<dbReference type="CDD" id="cd12148">
    <property type="entry name" value="fungal_TF_MHR"/>
    <property type="match status" value="1"/>
</dbReference>
<evidence type="ECO:0000256" key="1">
    <source>
        <dbReference type="ARBA" id="ARBA00023015"/>
    </source>
</evidence>
<dbReference type="InterPro" id="IPR007219">
    <property type="entry name" value="XnlR_reg_dom"/>
</dbReference>
<evidence type="ECO:0000313" key="7">
    <source>
        <dbReference type="Proteomes" id="UP000288859"/>
    </source>
</evidence>
<keyword evidence="3" id="KW-0539">Nucleus</keyword>
<keyword evidence="2" id="KW-0804">Transcription</keyword>
<dbReference type="GO" id="GO:0000981">
    <property type="term" value="F:DNA-binding transcription factor activity, RNA polymerase II-specific"/>
    <property type="evidence" value="ECO:0007669"/>
    <property type="project" value="TreeGrafter"/>
</dbReference>
<feature type="domain" description="Xylanolytic transcriptional activator regulatory" evidence="5">
    <location>
        <begin position="331"/>
        <end position="406"/>
    </location>
</feature>
<dbReference type="AlphaFoldDB" id="A0A438NBQ1"/>
<dbReference type="GO" id="GO:0000435">
    <property type="term" value="P:positive regulation of transcription from RNA polymerase II promoter by galactose"/>
    <property type="evidence" value="ECO:0007669"/>
    <property type="project" value="TreeGrafter"/>
</dbReference>
<sequence length="669" mass="74694">MDSHRGSSEFTRLDDMGLEPDGPSQPPKTKRSRYVSTACRSEPLMALNENMLDATARPTAATENSIVQMATNLQTLMDQVKSLQDKIEATSPQGHSAEDTRPMQQTTFMERTIATSSEPLQTEGPPGQANQDENAQTTFPQYYGPTSSEFSFNVANKILGAGYSVEGDAQVDSSALLQPGKTSQANGLILRRTVRQDPLWTVVQSDVPRYIDGYRDSLGVLYPILDCERLKSKADILFQAMIGPYGQKKEIELGSVVDLLFNHDTQLLKVILAIGILNDMSVADSSTALSLVQSVLDSSETSLLHIQGLDGVHILVLCGLFYMTFDDQVKAGRYICLAARACLEMGLHRRDILVKSFPDPLSQLSAIRTFWSVFTLDRRVSIGLGVPYMIQDTLIDPTLTQINHDHQYLQFIIPFTKLSGKAWQMGNEFGTRSLEAVVDEVDYLDYQVSQWLQSIPESLRYYPGLPPGTDVVSQQHFYLGVVLHVRGNQLRNVICRPLLQSLERIKANPQRTANAVRVARNSLQVFLELDAACDILWNHATFFKHFIVSALGNLLLVALHGSAEYWDRVSDIFYLGLGLVRKLSKRSPPVMRMWGRLKGLENLQARLASLQRRVETQHQSHASDIAGSIADDRNDGDFLFCDSDIRDDFGGVFDPDFNIEDFLDLVPPR</sequence>
<organism evidence="6 7">
    <name type="scientific">Exophiala mesophila</name>
    <name type="common">Black yeast-like fungus</name>
    <dbReference type="NCBI Taxonomy" id="212818"/>
    <lineage>
        <taxon>Eukaryota</taxon>
        <taxon>Fungi</taxon>
        <taxon>Dikarya</taxon>
        <taxon>Ascomycota</taxon>
        <taxon>Pezizomycotina</taxon>
        <taxon>Eurotiomycetes</taxon>
        <taxon>Chaetothyriomycetidae</taxon>
        <taxon>Chaetothyriales</taxon>
        <taxon>Herpotrichiellaceae</taxon>
        <taxon>Exophiala</taxon>
    </lineage>
</organism>
<gene>
    <name evidence="6" type="ORF">B0A52_02334</name>
</gene>
<dbReference type="VEuPathDB" id="FungiDB:PV10_08688"/>
<evidence type="ECO:0000256" key="2">
    <source>
        <dbReference type="ARBA" id="ARBA00023163"/>
    </source>
</evidence>
<dbReference type="GO" id="GO:0008270">
    <property type="term" value="F:zinc ion binding"/>
    <property type="evidence" value="ECO:0007669"/>
    <property type="project" value="InterPro"/>
</dbReference>
<reference evidence="6 7" key="1">
    <citation type="submission" date="2017-03" db="EMBL/GenBank/DDBJ databases">
        <title>Genomes of endolithic fungi from Antarctica.</title>
        <authorList>
            <person name="Coleine C."/>
            <person name="Masonjones S."/>
            <person name="Stajich J.E."/>
        </authorList>
    </citation>
    <scope>NUCLEOTIDE SEQUENCE [LARGE SCALE GENOMIC DNA]</scope>
    <source>
        <strain evidence="6 7">CCFEE 6314</strain>
    </source>
</reference>
<feature type="region of interest" description="Disordered" evidence="4">
    <location>
        <begin position="1"/>
        <end position="35"/>
    </location>
</feature>
<dbReference type="GO" id="GO:0006351">
    <property type="term" value="P:DNA-templated transcription"/>
    <property type="evidence" value="ECO:0007669"/>
    <property type="project" value="InterPro"/>
</dbReference>
<feature type="region of interest" description="Disordered" evidence="4">
    <location>
        <begin position="118"/>
        <end position="138"/>
    </location>
</feature>
<feature type="compositionally biased region" description="Basic and acidic residues" evidence="4">
    <location>
        <begin position="1"/>
        <end position="15"/>
    </location>
</feature>
<evidence type="ECO:0000256" key="3">
    <source>
        <dbReference type="ARBA" id="ARBA00023242"/>
    </source>
</evidence>
<proteinExistence type="predicted"/>
<feature type="compositionally biased region" description="Polar residues" evidence="4">
    <location>
        <begin position="128"/>
        <end position="138"/>
    </location>
</feature>
<evidence type="ECO:0000256" key="4">
    <source>
        <dbReference type="SAM" id="MobiDB-lite"/>
    </source>
</evidence>
<name>A0A438NBQ1_EXOME</name>
<keyword evidence="1" id="KW-0805">Transcription regulation</keyword>
<dbReference type="PANTHER" id="PTHR47424">
    <property type="entry name" value="REGULATORY PROTEIN GAL4"/>
    <property type="match status" value="1"/>
</dbReference>
<dbReference type="OrthoDB" id="3971593at2759"/>
<accession>A0A438NBQ1</accession>
<dbReference type="SMART" id="SM00906">
    <property type="entry name" value="Fungal_trans"/>
    <property type="match status" value="1"/>
</dbReference>
<dbReference type="Proteomes" id="UP000288859">
    <property type="component" value="Unassembled WGS sequence"/>
</dbReference>
<comment type="caution">
    <text evidence="6">The sequence shown here is derived from an EMBL/GenBank/DDBJ whole genome shotgun (WGS) entry which is preliminary data.</text>
</comment>